<keyword evidence="3" id="KW-1003">Cell membrane</keyword>
<dbReference type="CDD" id="cd06261">
    <property type="entry name" value="TM_PBP2"/>
    <property type="match status" value="1"/>
</dbReference>
<feature type="transmembrane region" description="Helical" evidence="7">
    <location>
        <begin position="140"/>
        <end position="158"/>
    </location>
</feature>
<comment type="subcellular location">
    <subcellularLocation>
        <location evidence="1 7">Cell membrane</location>
        <topology evidence="1 7">Multi-pass membrane protein</topology>
    </subcellularLocation>
</comment>
<keyword evidence="4 7" id="KW-0812">Transmembrane</keyword>
<gene>
    <name evidence="9" type="ORF">NWE54_04690</name>
</gene>
<evidence type="ECO:0000256" key="4">
    <source>
        <dbReference type="ARBA" id="ARBA00022692"/>
    </source>
</evidence>
<feature type="transmembrane region" description="Helical" evidence="7">
    <location>
        <begin position="236"/>
        <end position="262"/>
    </location>
</feature>
<dbReference type="InterPro" id="IPR050366">
    <property type="entry name" value="BP-dependent_transpt_permease"/>
</dbReference>
<dbReference type="Pfam" id="PF00528">
    <property type="entry name" value="BPD_transp_1"/>
    <property type="match status" value="1"/>
</dbReference>
<keyword evidence="5 7" id="KW-1133">Transmembrane helix</keyword>
<dbReference type="InterPro" id="IPR000515">
    <property type="entry name" value="MetI-like"/>
</dbReference>
<keyword evidence="2 7" id="KW-0813">Transport</keyword>
<dbReference type="PANTHER" id="PTHR43386:SF23">
    <property type="entry name" value="ABC TRANSPORTER"/>
    <property type="match status" value="1"/>
</dbReference>
<dbReference type="Pfam" id="PF12911">
    <property type="entry name" value="OppC_N"/>
    <property type="match status" value="1"/>
</dbReference>
<feature type="transmembrane region" description="Helical" evidence="7">
    <location>
        <begin position="178"/>
        <end position="197"/>
    </location>
</feature>
<comment type="similarity">
    <text evidence="7">Belongs to the binding-protein-dependent transport system permease family.</text>
</comment>
<evidence type="ECO:0000256" key="5">
    <source>
        <dbReference type="ARBA" id="ARBA00022989"/>
    </source>
</evidence>
<dbReference type="InterPro" id="IPR035906">
    <property type="entry name" value="MetI-like_sf"/>
</dbReference>
<organism evidence="9">
    <name type="scientific">Bosea sp. NBC_00436</name>
    <dbReference type="NCBI Taxonomy" id="2969620"/>
    <lineage>
        <taxon>Bacteria</taxon>
        <taxon>Pseudomonadati</taxon>
        <taxon>Pseudomonadota</taxon>
        <taxon>Alphaproteobacteria</taxon>
        <taxon>Hyphomicrobiales</taxon>
        <taxon>Boseaceae</taxon>
        <taxon>Bosea</taxon>
    </lineage>
</organism>
<proteinExistence type="inferred from homology"/>
<evidence type="ECO:0000256" key="2">
    <source>
        <dbReference type="ARBA" id="ARBA00022448"/>
    </source>
</evidence>
<evidence type="ECO:0000259" key="8">
    <source>
        <dbReference type="PROSITE" id="PS50928"/>
    </source>
</evidence>
<dbReference type="SUPFAM" id="SSF161098">
    <property type="entry name" value="MetI-like"/>
    <property type="match status" value="1"/>
</dbReference>
<dbReference type="InterPro" id="IPR025966">
    <property type="entry name" value="OppC_N"/>
</dbReference>
<protein>
    <submittedName>
        <fullName evidence="9">ABC transporter permease</fullName>
    </submittedName>
</protein>
<name>A0A9E8CMI3_9HYPH</name>
<dbReference type="GO" id="GO:0005886">
    <property type="term" value="C:plasma membrane"/>
    <property type="evidence" value="ECO:0007669"/>
    <property type="project" value="UniProtKB-SubCell"/>
</dbReference>
<evidence type="ECO:0000256" key="1">
    <source>
        <dbReference type="ARBA" id="ARBA00004651"/>
    </source>
</evidence>
<dbReference type="AlphaFoldDB" id="A0A9E8CMI3"/>
<dbReference type="GO" id="GO:0055085">
    <property type="term" value="P:transmembrane transport"/>
    <property type="evidence" value="ECO:0007669"/>
    <property type="project" value="InterPro"/>
</dbReference>
<dbReference type="EMBL" id="CP102774">
    <property type="protein sequence ID" value="UZF88090.1"/>
    <property type="molecule type" value="Genomic_DNA"/>
</dbReference>
<reference evidence="9" key="1">
    <citation type="submission" date="2022-08" db="EMBL/GenBank/DDBJ databases">
        <title>Complete Genome Sequences of 2 Bosea sp. soil isolates.</title>
        <authorList>
            <person name="Alvarez Arevalo M."/>
            <person name="Sterndorff E.B."/>
            <person name="Faurdal D."/>
            <person name="Joergensen T.S."/>
            <person name="Weber T."/>
        </authorList>
    </citation>
    <scope>NUCLEOTIDE SEQUENCE</scope>
    <source>
        <strain evidence="9">NBC_00436</strain>
    </source>
</reference>
<evidence type="ECO:0000313" key="9">
    <source>
        <dbReference type="EMBL" id="UZF88090.1"/>
    </source>
</evidence>
<evidence type="ECO:0000256" key="3">
    <source>
        <dbReference type="ARBA" id="ARBA00022475"/>
    </source>
</evidence>
<feature type="transmembrane region" description="Helical" evidence="7">
    <location>
        <begin position="282"/>
        <end position="304"/>
    </location>
</feature>
<feature type="domain" description="ABC transmembrane type-1" evidence="8">
    <location>
        <begin position="101"/>
        <end position="304"/>
    </location>
</feature>
<keyword evidence="6 7" id="KW-0472">Membrane</keyword>
<accession>A0A9E8CMI3</accession>
<dbReference type="Gene3D" id="1.10.3720.10">
    <property type="entry name" value="MetI-like"/>
    <property type="match status" value="1"/>
</dbReference>
<feature type="transmembrane region" description="Helical" evidence="7">
    <location>
        <begin position="38"/>
        <end position="58"/>
    </location>
</feature>
<sequence length="317" mass="34149">MTTLDKPMAQGGHAQPSSADTQSIWALRWRRFRGHRTGVASLVVLALLVVFCLMAGPLEAWRGIDATQTDLFKRYLPISAEHWLGTDDAGRDVLARLMYGGQVSLLVGLLATIIGGVFGVSLGLLAGYYGGRLDNALMRLTDGMIALPLLPLLIVLGAVDLTKLGFSTEAAHSQSVAFWRIILIIALVDWTAIARIVRAATLSVKERDYVSAARGSGANALYIMARHILPNTITPIIVAFTLTVGRVILFESVLSFLGFGIVPPTPSWGNMLNNAQELVTTAPALAIYPGLLIFITVIAVNFLGDAMQHAFDPRSEK</sequence>
<dbReference type="PANTHER" id="PTHR43386">
    <property type="entry name" value="OLIGOPEPTIDE TRANSPORT SYSTEM PERMEASE PROTEIN APPC"/>
    <property type="match status" value="1"/>
</dbReference>
<dbReference type="PROSITE" id="PS50928">
    <property type="entry name" value="ABC_TM1"/>
    <property type="match status" value="1"/>
</dbReference>
<evidence type="ECO:0000256" key="7">
    <source>
        <dbReference type="RuleBase" id="RU363032"/>
    </source>
</evidence>
<feature type="transmembrane region" description="Helical" evidence="7">
    <location>
        <begin position="103"/>
        <end position="128"/>
    </location>
</feature>
<evidence type="ECO:0000256" key="6">
    <source>
        <dbReference type="ARBA" id="ARBA00023136"/>
    </source>
</evidence>